<dbReference type="GO" id="GO:0030515">
    <property type="term" value="F:snoRNA binding"/>
    <property type="evidence" value="ECO:0007669"/>
    <property type="project" value="InterPro"/>
</dbReference>
<evidence type="ECO:0000256" key="4">
    <source>
        <dbReference type="ARBA" id="ARBA00023274"/>
    </source>
</evidence>
<dbReference type="PANTHER" id="PTHR13305:SF0">
    <property type="entry name" value="H_ACA RIBONUCLEOPROTEIN COMPLEX SUBUNIT 3"/>
    <property type="match status" value="1"/>
</dbReference>
<keyword evidence="2" id="KW-0690">Ribosome biogenesis</keyword>
<evidence type="ECO:0000313" key="6">
    <source>
        <dbReference type="Ensembl" id="ENSPSMP00000003225.1"/>
    </source>
</evidence>
<comment type="similarity">
    <text evidence="1">Belongs to the NOP10 family.</text>
</comment>
<evidence type="ECO:0000256" key="2">
    <source>
        <dbReference type="ARBA" id="ARBA00022517"/>
    </source>
</evidence>
<dbReference type="GO" id="GO:0031120">
    <property type="term" value="P:snRNA pseudouridine synthesis"/>
    <property type="evidence" value="ECO:0007669"/>
    <property type="project" value="TreeGrafter"/>
</dbReference>
<dbReference type="PANTHER" id="PTHR13305">
    <property type="entry name" value="RIBOSOME BIOGENESIS PROTEIN NOP10"/>
    <property type="match status" value="1"/>
</dbReference>
<evidence type="ECO:0000256" key="5">
    <source>
        <dbReference type="ARBA" id="ARBA00030185"/>
    </source>
</evidence>
<dbReference type="Proteomes" id="UP000694414">
    <property type="component" value="Unplaced"/>
</dbReference>
<evidence type="ECO:0000256" key="1">
    <source>
        <dbReference type="ARBA" id="ARBA00009462"/>
    </source>
</evidence>
<keyword evidence="3" id="KW-0698">rRNA processing</keyword>
<evidence type="ECO:0000256" key="3">
    <source>
        <dbReference type="ARBA" id="ARBA00022552"/>
    </source>
</evidence>
<reference evidence="6" key="1">
    <citation type="submission" date="2025-08" db="UniProtKB">
        <authorList>
            <consortium name="Ensembl"/>
        </authorList>
    </citation>
    <scope>IDENTIFICATION</scope>
</reference>
<dbReference type="InterPro" id="IPR036756">
    <property type="entry name" value="H/ACA_rnp_Nop10_sf"/>
</dbReference>
<dbReference type="GO" id="GO:0031118">
    <property type="term" value="P:rRNA pseudouridine synthesis"/>
    <property type="evidence" value="ECO:0007669"/>
    <property type="project" value="TreeGrafter"/>
</dbReference>
<keyword evidence="4" id="KW-0687">Ribonucleoprotein</keyword>
<dbReference type="Pfam" id="PF04135">
    <property type="entry name" value="Nop10p"/>
    <property type="match status" value="1"/>
</dbReference>
<proteinExistence type="inferred from homology"/>
<name>A0A8C8YP24_PROSS</name>
<dbReference type="GeneTree" id="ENSGT00390000012563"/>
<dbReference type="AlphaFoldDB" id="A0A8C8YP24"/>
<keyword evidence="7" id="KW-1185">Reference proteome</keyword>
<evidence type="ECO:0000313" key="7">
    <source>
        <dbReference type="Proteomes" id="UP000694414"/>
    </source>
</evidence>
<organism evidence="6 7">
    <name type="scientific">Prolemur simus</name>
    <name type="common">Greater bamboo lemur</name>
    <name type="synonym">Hapalemur simus</name>
    <dbReference type="NCBI Taxonomy" id="1328070"/>
    <lineage>
        <taxon>Eukaryota</taxon>
        <taxon>Metazoa</taxon>
        <taxon>Chordata</taxon>
        <taxon>Craniata</taxon>
        <taxon>Vertebrata</taxon>
        <taxon>Euteleostomi</taxon>
        <taxon>Mammalia</taxon>
        <taxon>Eutheria</taxon>
        <taxon>Euarchontoglires</taxon>
        <taxon>Primates</taxon>
        <taxon>Strepsirrhini</taxon>
        <taxon>Lemuriformes</taxon>
        <taxon>Lemuridae</taxon>
        <taxon>Prolemur</taxon>
    </lineage>
</organism>
<dbReference type="GO" id="GO:1904874">
    <property type="term" value="P:positive regulation of telomerase RNA localization to Cajal body"/>
    <property type="evidence" value="ECO:0007669"/>
    <property type="project" value="TreeGrafter"/>
</dbReference>
<reference evidence="6" key="2">
    <citation type="submission" date="2025-09" db="UniProtKB">
        <authorList>
            <consortium name="Ensembl"/>
        </authorList>
    </citation>
    <scope>IDENTIFICATION</scope>
</reference>
<dbReference type="InterPro" id="IPR007264">
    <property type="entry name" value="H/ACA_rnp_Nop10"/>
</dbReference>
<dbReference type="SUPFAM" id="SSF144210">
    <property type="entry name" value="Nop10-like SnoRNP"/>
    <property type="match status" value="1"/>
</dbReference>
<accession>A0A8C8YP24</accession>
<dbReference type="GO" id="GO:0070034">
    <property type="term" value="F:telomerase RNA binding"/>
    <property type="evidence" value="ECO:0007669"/>
    <property type="project" value="TreeGrafter"/>
</dbReference>
<dbReference type="Ensembl" id="ENSPSMT00000003915.1">
    <property type="protein sequence ID" value="ENSPSMP00000003225.1"/>
    <property type="gene ID" value="ENSPSMG00000002643.1"/>
</dbReference>
<dbReference type="GO" id="GO:0031429">
    <property type="term" value="C:box H/ACA snoRNP complex"/>
    <property type="evidence" value="ECO:0007669"/>
    <property type="project" value="TreeGrafter"/>
</dbReference>
<sequence>MFLQSHLNEQGGQVYMLKKSDPMGQQTCSAHPAWFSLDDKYSWYKVTIKKCFKVLMTQQLCPTTTEGPLNFMSLLPPATSQRLYNQTLQSGTQEAFLPALPCGIQSPCDL</sequence>
<protein>
    <recommendedName>
        <fullName evidence="5">Nucleolar protein 10</fullName>
    </recommendedName>
</protein>
<dbReference type="Gene3D" id="2.20.28.40">
    <property type="entry name" value="H/ACA ribonucleoprotein complex, subunit Nop10"/>
    <property type="match status" value="1"/>
</dbReference>